<dbReference type="InterPro" id="IPR058163">
    <property type="entry name" value="LysR-type_TF_proteobact-type"/>
</dbReference>
<organism evidence="6 7">
    <name type="scientific">Thalassomonas actiniarum</name>
    <dbReference type="NCBI Taxonomy" id="485447"/>
    <lineage>
        <taxon>Bacteria</taxon>
        <taxon>Pseudomonadati</taxon>
        <taxon>Pseudomonadota</taxon>
        <taxon>Gammaproteobacteria</taxon>
        <taxon>Alteromonadales</taxon>
        <taxon>Colwelliaceae</taxon>
        <taxon>Thalassomonas</taxon>
    </lineage>
</organism>
<dbReference type="PANTHER" id="PTHR30537:SF5">
    <property type="entry name" value="HTH-TYPE TRANSCRIPTIONAL ACTIVATOR TTDR-RELATED"/>
    <property type="match status" value="1"/>
</dbReference>
<evidence type="ECO:0000256" key="1">
    <source>
        <dbReference type="ARBA" id="ARBA00009437"/>
    </source>
</evidence>
<dbReference type="PROSITE" id="PS50931">
    <property type="entry name" value="HTH_LYSR"/>
    <property type="match status" value="1"/>
</dbReference>
<dbReference type="Pfam" id="PF00126">
    <property type="entry name" value="HTH_1"/>
    <property type="match status" value="1"/>
</dbReference>
<evidence type="ECO:0000313" key="6">
    <source>
        <dbReference type="EMBL" id="WDD99817.1"/>
    </source>
</evidence>
<dbReference type="InterPro" id="IPR036388">
    <property type="entry name" value="WH-like_DNA-bd_sf"/>
</dbReference>
<dbReference type="Gene3D" id="3.40.190.290">
    <property type="match status" value="1"/>
</dbReference>
<dbReference type="FunFam" id="1.10.10.10:FF:000001">
    <property type="entry name" value="LysR family transcriptional regulator"/>
    <property type="match status" value="1"/>
</dbReference>
<dbReference type="Gene3D" id="1.10.10.10">
    <property type="entry name" value="Winged helix-like DNA-binding domain superfamily/Winged helix DNA-binding domain"/>
    <property type="match status" value="1"/>
</dbReference>
<keyword evidence="4" id="KW-0804">Transcription</keyword>
<keyword evidence="7" id="KW-1185">Reference proteome</keyword>
<dbReference type="Pfam" id="PF03466">
    <property type="entry name" value="LysR_substrate"/>
    <property type="match status" value="1"/>
</dbReference>
<accession>A0AAF0C3R4</accession>
<dbReference type="KEGG" id="tact:SG35_003855"/>
<evidence type="ECO:0000256" key="2">
    <source>
        <dbReference type="ARBA" id="ARBA00023015"/>
    </source>
</evidence>
<dbReference type="EMBL" id="CP059735">
    <property type="protein sequence ID" value="WDD99817.1"/>
    <property type="molecule type" value="Genomic_DNA"/>
</dbReference>
<reference evidence="6 7" key="2">
    <citation type="journal article" date="2022" name="Mar. Drugs">
        <title>Bioassay-Guided Fractionation Leads to the Detection of Cholic Acid Generated by the Rare Thalassomonas sp.</title>
        <authorList>
            <person name="Pheiffer F."/>
            <person name="Schneider Y.K."/>
            <person name="Hansen E.H."/>
            <person name="Andersen J.H."/>
            <person name="Isaksson J."/>
            <person name="Busche T."/>
            <person name="R C."/>
            <person name="Kalinowski J."/>
            <person name="Zyl L.V."/>
            <person name="Trindade M."/>
        </authorList>
    </citation>
    <scope>NUCLEOTIDE SEQUENCE [LARGE SCALE GENOMIC DNA]</scope>
    <source>
        <strain evidence="6 7">A5K-106</strain>
    </source>
</reference>
<name>A0AAF0C3R4_9GAMM</name>
<comment type="similarity">
    <text evidence="1">Belongs to the LysR transcriptional regulatory family.</text>
</comment>
<keyword evidence="2" id="KW-0805">Transcription regulation</keyword>
<proteinExistence type="inferred from homology"/>
<dbReference type="AlphaFoldDB" id="A0AAF0C3R4"/>
<dbReference type="GO" id="GO:0003700">
    <property type="term" value="F:DNA-binding transcription factor activity"/>
    <property type="evidence" value="ECO:0007669"/>
    <property type="project" value="InterPro"/>
</dbReference>
<dbReference type="GO" id="GO:0043565">
    <property type="term" value="F:sequence-specific DNA binding"/>
    <property type="evidence" value="ECO:0007669"/>
    <property type="project" value="TreeGrafter"/>
</dbReference>
<feature type="domain" description="HTH lysR-type" evidence="5">
    <location>
        <begin position="1"/>
        <end position="58"/>
    </location>
</feature>
<dbReference type="PANTHER" id="PTHR30537">
    <property type="entry name" value="HTH-TYPE TRANSCRIPTIONAL REGULATOR"/>
    <property type="match status" value="1"/>
</dbReference>
<protein>
    <submittedName>
        <fullName evidence="6">LysR family transcriptional regulator</fullName>
    </submittedName>
</protein>
<reference evidence="6 7" key="1">
    <citation type="journal article" date="2015" name="Genome Announc.">
        <title>Draft Genome Sequences of Marine Isolates of Thalassomonas viridans and Thalassomonas actiniarum.</title>
        <authorList>
            <person name="Olonade I."/>
            <person name="van Zyl L.J."/>
            <person name="Trindade M."/>
        </authorList>
    </citation>
    <scope>NUCLEOTIDE SEQUENCE [LARGE SCALE GENOMIC DNA]</scope>
    <source>
        <strain evidence="6 7">A5K-106</strain>
    </source>
</reference>
<dbReference type="CDD" id="cd08422">
    <property type="entry name" value="PBP2_CrgA_like"/>
    <property type="match status" value="1"/>
</dbReference>
<dbReference type="SUPFAM" id="SSF53850">
    <property type="entry name" value="Periplasmic binding protein-like II"/>
    <property type="match status" value="1"/>
</dbReference>
<dbReference type="InterPro" id="IPR036390">
    <property type="entry name" value="WH_DNA-bd_sf"/>
</dbReference>
<dbReference type="InterPro" id="IPR005119">
    <property type="entry name" value="LysR_subst-bd"/>
</dbReference>
<sequence>MDIQLIHYFVKIVQCGSFTKAGESLKIPKSTLSKAVAKLERETGTKLLIRSTRKQTLTAAGREFYQACMGPMQTIEDAQKSLYGQDDLIAGTIKITVPEDFEIFLLSSCIQQLGEQYPELKFIIKSTNDVVDLVGEGFDFAVRIGPLEESNLKVRTIGYIKLATVVAKDYLEKITLECPGDLAKVRTVGLTSAKSYQLWNLTKDNHSEVIKTPLTIETNQITSVYKLTLAGAGVSILPTFLCQKGIDSGELVKVLADWHYMDVPVSLISPLSTINSVRLKVVSDEIIKALRQSLS</sequence>
<dbReference type="InterPro" id="IPR000847">
    <property type="entry name" value="LysR_HTH_N"/>
</dbReference>
<dbReference type="GO" id="GO:0006351">
    <property type="term" value="P:DNA-templated transcription"/>
    <property type="evidence" value="ECO:0007669"/>
    <property type="project" value="TreeGrafter"/>
</dbReference>
<dbReference type="RefSeq" id="WP_044831942.1">
    <property type="nucleotide sequence ID" value="NZ_CP059735.1"/>
</dbReference>
<evidence type="ECO:0000256" key="3">
    <source>
        <dbReference type="ARBA" id="ARBA00023125"/>
    </source>
</evidence>
<gene>
    <name evidence="6" type="ORF">SG35_003855</name>
</gene>
<keyword evidence="3" id="KW-0238">DNA-binding</keyword>
<evidence type="ECO:0000256" key="4">
    <source>
        <dbReference type="ARBA" id="ARBA00023163"/>
    </source>
</evidence>
<evidence type="ECO:0000313" key="7">
    <source>
        <dbReference type="Proteomes" id="UP000032568"/>
    </source>
</evidence>
<evidence type="ECO:0000259" key="5">
    <source>
        <dbReference type="PROSITE" id="PS50931"/>
    </source>
</evidence>
<dbReference type="Proteomes" id="UP000032568">
    <property type="component" value="Chromosome"/>
</dbReference>
<dbReference type="SUPFAM" id="SSF46785">
    <property type="entry name" value="Winged helix' DNA-binding domain"/>
    <property type="match status" value="1"/>
</dbReference>